<keyword evidence="2" id="KW-0964">Secreted</keyword>
<evidence type="ECO:0000256" key="3">
    <source>
        <dbReference type="ARBA" id="ARBA00022729"/>
    </source>
</evidence>
<sequence>MEEIKNNSSQSNEDGILIEPIENSSFIKIEYEVKPNNRFKAKYKLYAIGNEDVLTEITVKQFKNSDVVTEITPRAFGISEKETYINIVYRGNSDIVTEIQPYIHNFIEVEIEIPPHNRMSAIYDIQQPPIVTDIFNPTQDAFTREKLEYQSINYGDYQSMIVGRSEDDIWRSFVQFDLKFTHSSYILTDAKLRLHYDGVISKDVVLEILNADREWSEYSITNLNRPTPIKLISNQFTINEDLKFIEFNVFDIVKDWVSLKQANNGFIIRTSVETSNNSVTFKTRESSLPPELIVDYYDSRIFSTGRSDVITELFVYKNGESDKLTEITVGSTYESSDREATIYVHRKEFPLDEDIVVEITVTKEFIPVELTVAIPDKSDIPTTIDVRLQDKDDKVIAEITVSKPDVLTEISCMRKDHSEFISTISISKPDINVEITVPIKDSSDIYVEIEANDVHSNEILTELIVSRESVYTEITPRVKSDSSLYAEITVSKPDTLAEIYVTYSSDILVEIEANIKSDIPIEICVSKQNIETEIEVRAHDGSQTNSEIFVVFTDDILVEITSNATSQIHTEININAISQINAEITISKPNILIDITVPTRDESEVLVTIEPRILTVDNIHTIITVNGKVSGYAFIM</sequence>
<keyword evidence="3" id="KW-0732">Signal</keyword>
<reference evidence="5 6" key="1">
    <citation type="submission" date="2020-01" db="EMBL/GenBank/DDBJ databases">
        <authorList>
            <person name="Liu G."/>
            <person name="Liu B."/>
        </authorList>
    </citation>
    <scope>NUCLEOTIDE SEQUENCE [LARGE SCALE GENOMIC DNA]</scope>
    <source>
        <strain evidence="5 6">FJAT-51161</strain>
    </source>
</reference>
<keyword evidence="6" id="KW-1185">Reference proteome</keyword>
<dbReference type="RefSeq" id="WP_053595622.1">
    <property type="nucleotide sequence ID" value="NZ_CP067341.1"/>
</dbReference>
<dbReference type="EMBL" id="CP067341">
    <property type="protein sequence ID" value="QQP10917.1"/>
    <property type="molecule type" value="Genomic_DNA"/>
</dbReference>
<accession>A0ABX7ALX3</accession>
<feature type="domain" description="Carbohydrate-binding module family 96" evidence="4">
    <location>
        <begin position="135"/>
        <end position="295"/>
    </location>
</feature>
<dbReference type="Pfam" id="PF24517">
    <property type="entry name" value="CBM96"/>
    <property type="match status" value="1"/>
</dbReference>
<dbReference type="Proteomes" id="UP000596049">
    <property type="component" value="Chromosome"/>
</dbReference>
<dbReference type="NCBIfam" id="NF033679">
    <property type="entry name" value="DNRLRE_dom"/>
    <property type="match status" value="1"/>
</dbReference>
<protein>
    <submittedName>
        <fullName evidence="5">DNRLRE domain-containing protein</fullName>
    </submittedName>
</protein>
<dbReference type="InterPro" id="IPR055372">
    <property type="entry name" value="CBM96"/>
</dbReference>
<evidence type="ECO:0000259" key="4">
    <source>
        <dbReference type="Pfam" id="PF24517"/>
    </source>
</evidence>
<name>A0ABX7ALX3_9BACI</name>
<evidence type="ECO:0000256" key="2">
    <source>
        <dbReference type="ARBA" id="ARBA00022525"/>
    </source>
</evidence>
<organism evidence="5 6">
    <name type="scientific">Lysinibacillus agricola</name>
    <dbReference type="NCBI Taxonomy" id="2590012"/>
    <lineage>
        <taxon>Bacteria</taxon>
        <taxon>Bacillati</taxon>
        <taxon>Bacillota</taxon>
        <taxon>Bacilli</taxon>
        <taxon>Bacillales</taxon>
        <taxon>Bacillaceae</taxon>
        <taxon>Lysinibacillus</taxon>
    </lineage>
</organism>
<comment type="subcellular location">
    <subcellularLocation>
        <location evidence="1">Secreted</location>
    </subcellularLocation>
</comment>
<evidence type="ECO:0000313" key="6">
    <source>
        <dbReference type="Proteomes" id="UP000596049"/>
    </source>
</evidence>
<gene>
    <name evidence="5" type="ORF">FJQ98_16875</name>
</gene>
<evidence type="ECO:0000256" key="1">
    <source>
        <dbReference type="ARBA" id="ARBA00004613"/>
    </source>
</evidence>
<evidence type="ECO:0000313" key="5">
    <source>
        <dbReference type="EMBL" id="QQP10917.1"/>
    </source>
</evidence>
<proteinExistence type="predicted"/>